<feature type="transmembrane region" description="Helical" evidence="5">
    <location>
        <begin position="255"/>
        <end position="275"/>
    </location>
</feature>
<evidence type="ECO:0000256" key="3">
    <source>
        <dbReference type="ARBA" id="ARBA00022989"/>
    </source>
</evidence>
<feature type="domain" description="SLC26A/SulP transporter" evidence="6">
    <location>
        <begin position="12"/>
        <end position="388"/>
    </location>
</feature>
<evidence type="ECO:0000256" key="5">
    <source>
        <dbReference type="SAM" id="Phobius"/>
    </source>
</evidence>
<comment type="subcellular location">
    <subcellularLocation>
        <location evidence="1">Membrane</location>
        <topology evidence="1">Multi-pass membrane protein</topology>
    </subcellularLocation>
</comment>
<feature type="transmembrane region" description="Helical" evidence="5">
    <location>
        <begin position="46"/>
        <end position="74"/>
    </location>
</feature>
<organism evidence="7 8">
    <name type="scientific">Legionella busanensis</name>
    <dbReference type="NCBI Taxonomy" id="190655"/>
    <lineage>
        <taxon>Bacteria</taxon>
        <taxon>Pseudomonadati</taxon>
        <taxon>Pseudomonadota</taxon>
        <taxon>Gammaproteobacteria</taxon>
        <taxon>Legionellales</taxon>
        <taxon>Legionellaceae</taxon>
        <taxon>Legionella</taxon>
    </lineage>
</organism>
<evidence type="ECO:0000259" key="6">
    <source>
        <dbReference type="Pfam" id="PF00916"/>
    </source>
</evidence>
<feature type="transmembrane region" description="Helical" evidence="5">
    <location>
        <begin position="14"/>
        <end position="34"/>
    </location>
</feature>
<dbReference type="GO" id="GO:0016020">
    <property type="term" value="C:membrane"/>
    <property type="evidence" value="ECO:0007669"/>
    <property type="project" value="UniProtKB-SubCell"/>
</dbReference>
<evidence type="ECO:0000256" key="1">
    <source>
        <dbReference type="ARBA" id="ARBA00004141"/>
    </source>
</evidence>
<dbReference type="GO" id="GO:0055085">
    <property type="term" value="P:transmembrane transport"/>
    <property type="evidence" value="ECO:0007669"/>
    <property type="project" value="InterPro"/>
</dbReference>
<feature type="transmembrane region" description="Helical" evidence="5">
    <location>
        <begin position="387"/>
        <end position="418"/>
    </location>
</feature>
<feature type="transmembrane region" description="Helical" evidence="5">
    <location>
        <begin position="111"/>
        <end position="131"/>
    </location>
</feature>
<proteinExistence type="predicted"/>
<protein>
    <submittedName>
        <fullName evidence="7">Sulfate transporter</fullName>
    </submittedName>
</protein>
<dbReference type="Proteomes" id="UP000254794">
    <property type="component" value="Unassembled WGS sequence"/>
</dbReference>
<feature type="transmembrane region" description="Helical" evidence="5">
    <location>
        <begin position="86"/>
        <end position="104"/>
    </location>
</feature>
<evidence type="ECO:0000256" key="2">
    <source>
        <dbReference type="ARBA" id="ARBA00022692"/>
    </source>
</evidence>
<gene>
    <name evidence="7" type="primary">ychM_2</name>
    <name evidence="7" type="ORF">NCTC13316_03171</name>
</gene>
<keyword evidence="4 5" id="KW-0472">Membrane</keyword>
<evidence type="ECO:0000256" key="4">
    <source>
        <dbReference type="ARBA" id="ARBA00023136"/>
    </source>
</evidence>
<keyword evidence="3 5" id="KW-1133">Transmembrane helix</keyword>
<evidence type="ECO:0000313" key="8">
    <source>
        <dbReference type="Proteomes" id="UP000254794"/>
    </source>
</evidence>
<keyword evidence="2 5" id="KW-0812">Transmembrane</keyword>
<feature type="transmembrane region" description="Helical" evidence="5">
    <location>
        <begin position="195"/>
        <end position="213"/>
    </location>
</feature>
<sequence length="509" mass="55151">MIAKGIFTQAKYDLQAAIVVFLVALPLCLGIALASEAPMFSGIIAGIVGGIVVGMASGSALGVSGPAAGLVAIVLGAKETLGSWEAFLLAGLIAGILQIIAGFLRGGIIAYYFPSAVIKGILSGIGIIIILKQIPHLLGYDISPLLTDLTNGKLSQIEDAFNNINPGVVIISIISLALMILWNQLIAKGYKIFKILQAPLMVVLLGLFFAWLYENKWLPFHLEAAELVQIPEFQKITDLADAITLPDFSQLSNLAVYRAAAVIALVASLETLLCVEATDKLDPHKRVTPTDRELKAQGLGNIISCLVGGLPITQVIVRSTANITFGAKTKLSTILHGTFLLVCILVIPTLLNHIPLASLAAILIIIGYKLASPSIFRQMYKMGWEQFLPFIITVIGIVFNDLLFGISIGFAVAIFIILRHNYLNSHDTRIYIEKGITYHMELAEEVTFLNKGSIINDFKQIPPKATLIIDANRSKYIDNDVREVINNFLQSAKIKEISVKLRGIEPCTR</sequence>
<feature type="transmembrane region" description="Helical" evidence="5">
    <location>
        <begin position="296"/>
        <end position="317"/>
    </location>
</feature>
<dbReference type="AlphaFoldDB" id="A0A378KDK6"/>
<evidence type="ECO:0000313" key="7">
    <source>
        <dbReference type="EMBL" id="STX81302.1"/>
    </source>
</evidence>
<name>A0A378KDK6_9GAMM</name>
<dbReference type="EMBL" id="UGOD01000003">
    <property type="protein sequence ID" value="STX81302.1"/>
    <property type="molecule type" value="Genomic_DNA"/>
</dbReference>
<keyword evidence="8" id="KW-1185">Reference proteome</keyword>
<feature type="transmembrane region" description="Helical" evidence="5">
    <location>
        <begin position="337"/>
        <end position="366"/>
    </location>
</feature>
<accession>A0A378KDK6</accession>
<dbReference type="Pfam" id="PF00916">
    <property type="entry name" value="Sulfate_transp"/>
    <property type="match status" value="1"/>
</dbReference>
<dbReference type="PANTHER" id="PTHR11814">
    <property type="entry name" value="SULFATE TRANSPORTER"/>
    <property type="match status" value="1"/>
</dbReference>
<feature type="transmembrane region" description="Helical" evidence="5">
    <location>
        <begin position="164"/>
        <end position="183"/>
    </location>
</feature>
<reference evidence="7 8" key="1">
    <citation type="submission" date="2018-06" db="EMBL/GenBank/DDBJ databases">
        <authorList>
            <consortium name="Pathogen Informatics"/>
            <person name="Doyle S."/>
        </authorList>
    </citation>
    <scope>NUCLEOTIDE SEQUENCE [LARGE SCALE GENOMIC DNA]</scope>
    <source>
        <strain evidence="7 8">NCTC13316</strain>
    </source>
</reference>
<dbReference type="InterPro" id="IPR011547">
    <property type="entry name" value="SLC26A/SulP_dom"/>
</dbReference>
<dbReference type="InterPro" id="IPR001902">
    <property type="entry name" value="SLC26A/SulP_fam"/>
</dbReference>